<dbReference type="Gene3D" id="1.10.10.10">
    <property type="entry name" value="Winged helix-like DNA-binding domain superfamily/Winged helix DNA-binding domain"/>
    <property type="match status" value="1"/>
</dbReference>
<dbReference type="InterPro" id="IPR001845">
    <property type="entry name" value="HTH_ArsR_DNA-bd_dom"/>
</dbReference>
<evidence type="ECO:0000259" key="5">
    <source>
        <dbReference type="PROSITE" id="PS51000"/>
    </source>
</evidence>
<dbReference type="PROSITE" id="PS50987">
    <property type="entry name" value="HTH_ARSR_2"/>
    <property type="match status" value="1"/>
</dbReference>
<dbReference type="Gene3D" id="3.40.50.1360">
    <property type="match status" value="1"/>
</dbReference>
<dbReference type="InterPro" id="IPR037171">
    <property type="entry name" value="NagB/RpiA_transferase-like"/>
</dbReference>
<comment type="caution">
    <text evidence="6">The sequence shown here is derived from an EMBL/GenBank/DDBJ whole genome shotgun (WGS) entry which is preliminary data.</text>
</comment>
<dbReference type="SMART" id="SM00420">
    <property type="entry name" value="HTH_DEOR"/>
    <property type="match status" value="1"/>
</dbReference>
<dbReference type="PROSITE" id="PS00894">
    <property type="entry name" value="HTH_DEOR_1"/>
    <property type="match status" value="1"/>
</dbReference>
<gene>
    <name evidence="6" type="ORF">AMQ84_24505</name>
</gene>
<dbReference type="OrthoDB" id="9797223at2"/>
<evidence type="ECO:0000313" key="7">
    <source>
        <dbReference type="Proteomes" id="UP000070475"/>
    </source>
</evidence>
<keyword evidence="7" id="KW-1185">Reference proteome</keyword>
<name>A0A132TME5_9BACL</name>
<reference evidence="6 7" key="1">
    <citation type="submission" date="2015-08" db="EMBL/GenBank/DDBJ databases">
        <title>Genomes of Paenibacillus riograndensis.</title>
        <authorList>
            <person name="Sant'Anna F.H."/>
            <person name="Souza R."/>
            <person name="Ambrosini A."/>
            <person name="Bach E."/>
            <person name="Fernandes G."/>
            <person name="Balsanelli E."/>
            <person name="Baura V.A."/>
            <person name="Pedrosa F.O."/>
            <person name="Souza E.M."/>
            <person name="Passaglia L."/>
        </authorList>
    </citation>
    <scope>NUCLEOTIDE SEQUENCE [LARGE SCALE GENOMIC DNA]</scope>
    <source>
        <strain evidence="6 7">CAS34</strain>
    </source>
</reference>
<evidence type="ECO:0000256" key="2">
    <source>
        <dbReference type="ARBA" id="ARBA00023125"/>
    </source>
</evidence>
<dbReference type="InterPro" id="IPR014036">
    <property type="entry name" value="DeoR-like_C"/>
</dbReference>
<dbReference type="Pfam" id="PF00455">
    <property type="entry name" value="DeoRC"/>
    <property type="match status" value="1"/>
</dbReference>
<dbReference type="PROSITE" id="PS51000">
    <property type="entry name" value="HTH_DEOR_2"/>
    <property type="match status" value="1"/>
</dbReference>
<dbReference type="InterPro" id="IPR001034">
    <property type="entry name" value="DeoR_HTH"/>
</dbReference>
<dbReference type="Pfam" id="PF08220">
    <property type="entry name" value="HTH_DeoR"/>
    <property type="match status" value="1"/>
</dbReference>
<dbReference type="AlphaFoldDB" id="A0A132TME5"/>
<dbReference type="GO" id="GO:0003700">
    <property type="term" value="F:DNA-binding transcription factor activity"/>
    <property type="evidence" value="ECO:0007669"/>
    <property type="project" value="InterPro"/>
</dbReference>
<dbReference type="GO" id="GO:0003677">
    <property type="term" value="F:DNA binding"/>
    <property type="evidence" value="ECO:0007669"/>
    <property type="project" value="UniProtKB-KW"/>
</dbReference>
<keyword evidence="3" id="KW-0804">Transcription</keyword>
<dbReference type="SUPFAM" id="SSF46785">
    <property type="entry name" value="Winged helix' DNA-binding domain"/>
    <property type="match status" value="1"/>
</dbReference>
<evidence type="ECO:0000259" key="4">
    <source>
        <dbReference type="PROSITE" id="PS50987"/>
    </source>
</evidence>
<dbReference type="PANTHER" id="PTHR30363">
    <property type="entry name" value="HTH-TYPE TRANSCRIPTIONAL REGULATOR SRLR-RELATED"/>
    <property type="match status" value="1"/>
</dbReference>
<protein>
    <submittedName>
        <fullName evidence="6">DeoR family transcriptional regulator</fullName>
    </submittedName>
</protein>
<dbReference type="EMBL" id="LIRB01000144">
    <property type="protein sequence ID" value="KWX72440.1"/>
    <property type="molecule type" value="Genomic_DNA"/>
</dbReference>
<dbReference type="InterPro" id="IPR018356">
    <property type="entry name" value="Tscrpt_reg_HTH_DeoR_CS"/>
</dbReference>
<sequence length="251" mass="28460">MLAAERRKKIIDLVHQDKRVLVSDLSRMFEVTEETIRRDLEKLEKDGILSRTYGGAMLNRHTNEDLPFVTRNALNTDMKRNIALKALDLINDGDTLMVDPSSTAFEFLKLLGNKNNLTVITNSINILHEFASSSMNIISSGGSLRHRSLSLVGPVAHDTIRRYNVDTAVISCKGIDMERGVTDSNEPECELKKYMLRQAQKIVLLADHTKFDKTAFTRLVELSSIDVLITDRRPAESWLTRLAEENIEVLY</sequence>
<dbReference type="InterPro" id="IPR036390">
    <property type="entry name" value="WH_DNA-bd_sf"/>
</dbReference>
<dbReference type="RefSeq" id="WP_060862505.1">
    <property type="nucleotide sequence ID" value="NZ_LIRB01000144.1"/>
</dbReference>
<feature type="domain" description="HTH arsR-type" evidence="4">
    <location>
        <begin position="1"/>
        <end position="81"/>
    </location>
</feature>
<dbReference type="PATRIC" id="fig|483937.3.peg.5676"/>
<evidence type="ECO:0000313" key="6">
    <source>
        <dbReference type="EMBL" id="KWX72440.1"/>
    </source>
</evidence>
<feature type="domain" description="HTH deoR-type" evidence="5">
    <location>
        <begin position="3"/>
        <end position="58"/>
    </location>
</feature>
<proteinExistence type="predicted"/>
<accession>A0A132TME5</accession>
<dbReference type="SUPFAM" id="SSF100950">
    <property type="entry name" value="NagB/RpiA/CoA transferase-like"/>
    <property type="match status" value="1"/>
</dbReference>
<keyword evidence="1" id="KW-0805">Transcription regulation</keyword>
<dbReference type="InterPro" id="IPR050313">
    <property type="entry name" value="Carb_Metab_HTH_regulators"/>
</dbReference>
<dbReference type="SMART" id="SM01134">
    <property type="entry name" value="DeoRC"/>
    <property type="match status" value="1"/>
</dbReference>
<dbReference type="InterPro" id="IPR036388">
    <property type="entry name" value="WH-like_DNA-bd_sf"/>
</dbReference>
<evidence type="ECO:0000256" key="1">
    <source>
        <dbReference type="ARBA" id="ARBA00023015"/>
    </source>
</evidence>
<organism evidence="6 7">
    <name type="scientific">Paenibacillus riograndensis</name>
    <dbReference type="NCBI Taxonomy" id="483937"/>
    <lineage>
        <taxon>Bacteria</taxon>
        <taxon>Bacillati</taxon>
        <taxon>Bacillota</taxon>
        <taxon>Bacilli</taxon>
        <taxon>Bacillales</taxon>
        <taxon>Paenibacillaceae</taxon>
        <taxon>Paenibacillus</taxon>
        <taxon>Paenibacillus sonchi group</taxon>
    </lineage>
</organism>
<evidence type="ECO:0000256" key="3">
    <source>
        <dbReference type="ARBA" id="ARBA00023163"/>
    </source>
</evidence>
<keyword evidence="2" id="KW-0238">DNA-binding</keyword>
<dbReference type="Proteomes" id="UP000070475">
    <property type="component" value="Unassembled WGS sequence"/>
</dbReference>
<dbReference type="PANTHER" id="PTHR30363:SF44">
    <property type="entry name" value="AGA OPERON TRANSCRIPTIONAL REPRESSOR-RELATED"/>
    <property type="match status" value="1"/>
</dbReference>
<dbReference type="PRINTS" id="PR00037">
    <property type="entry name" value="HTHLACR"/>
</dbReference>